<evidence type="ECO:0000259" key="2">
    <source>
        <dbReference type="Pfam" id="PF13472"/>
    </source>
</evidence>
<name>A0ABV2YDM7_9ACTN</name>
<dbReference type="InterPro" id="IPR013830">
    <property type="entry name" value="SGNH_hydro"/>
</dbReference>
<reference evidence="3 4" key="1">
    <citation type="submission" date="2024-06" db="EMBL/GenBank/DDBJ databases">
        <title>The Natural Products Discovery Center: Release of the First 8490 Sequenced Strains for Exploring Actinobacteria Biosynthetic Diversity.</title>
        <authorList>
            <person name="Kalkreuter E."/>
            <person name="Kautsar S.A."/>
            <person name="Yang D."/>
            <person name="Bader C.D."/>
            <person name="Teijaro C.N."/>
            <person name="Fluegel L."/>
            <person name="Davis C.M."/>
            <person name="Simpson J.R."/>
            <person name="Lauterbach L."/>
            <person name="Steele A.D."/>
            <person name="Gui C."/>
            <person name="Meng S."/>
            <person name="Li G."/>
            <person name="Viehrig K."/>
            <person name="Ye F."/>
            <person name="Su P."/>
            <person name="Kiefer A.F."/>
            <person name="Nichols A."/>
            <person name="Cepeda A.J."/>
            <person name="Yan W."/>
            <person name="Fan B."/>
            <person name="Jiang Y."/>
            <person name="Adhikari A."/>
            <person name="Zheng C.-J."/>
            <person name="Schuster L."/>
            <person name="Cowan T.M."/>
            <person name="Smanski M.J."/>
            <person name="Chevrette M.G."/>
            <person name="De Carvalho L.P.S."/>
            <person name="Shen B."/>
        </authorList>
    </citation>
    <scope>NUCLEOTIDE SEQUENCE [LARGE SCALE GENOMIC DNA]</scope>
    <source>
        <strain evidence="3 4">NPDC038104</strain>
    </source>
</reference>
<dbReference type="InterPro" id="IPR036514">
    <property type="entry name" value="SGNH_hydro_sf"/>
</dbReference>
<dbReference type="SUPFAM" id="SSF52266">
    <property type="entry name" value="SGNH hydrolase"/>
    <property type="match status" value="1"/>
</dbReference>
<proteinExistence type="predicted"/>
<organism evidence="3 4">
    <name type="scientific">Streptomyces fragilis</name>
    <dbReference type="NCBI Taxonomy" id="67301"/>
    <lineage>
        <taxon>Bacteria</taxon>
        <taxon>Bacillati</taxon>
        <taxon>Actinomycetota</taxon>
        <taxon>Actinomycetes</taxon>
        <taxon>Kitasatosporales</taxon>
        <taxon>Streptomycetaceae</taxon>
        <taxon>Streptomyces</taxon>
    </lineage>
</organism>
<dbReference type="PANTHER" id="PTHR43784:SF2">
    <property type="entry name" value="GDSL-LIKE LIPASE_ACYLHYDROLASE, PUTATIVE (AFU_ORTHOLOGUE AFUA_2G00820)-RELATED"/>
    <property type="match status" value="1"/>
</dbReference>
<sequence length="438" mass="46309">MTRRHACALLAAFTALIIAVSTGIYLAAREASARTEARDTSLPADRTPHKPAAPASTGAWVGSWAAVPSGAEPRTERTGLAGRSIRNVVHTSVGGTAARVTLSNYYGQQPLHITSASVAVAADDNTAEALPETLRPLTFSGARAVTVPPGGQVVSDAVALRVPAASDLLVTTYSPTPSGPVTYHRHARQTSYLATGDHALDPQGLAYTERTPFWRYVTALDVLDKDARGTIVVIGDSLTDGVTSTPDADRRWTDVLAGRLGDRYGIANAGLSGNQLLTDGVGRPADSPSGLNRFQRDALSRPNTKAIVVVLGINDILRDPDGTPDPAAITAGLRTLVSRAHARGIPVVGATLMPFEGHLGYDGVRETARQAVNTEIRAGGVFDAVVDFDKALRDPYAPRRLAEQYDSGDHLHLNDAGYRRMAQTFDLTALETNGTARL</sequence>
<comment type="caution">
    <text evidence="3">The sequence shown here is derived from an EMBL/GenBank/DDBJ whole genome shotgun (WGS) entry which is preliminary data.</text>
</comment>
<dbReference type="Proteomes" id="UP001550850">
    <property type="component" value="Unassembled WGS sequence"/>
</dbReference>
<dbReference type="Pfam" id="PF13472">
    <property type="entry name" value="Lipase_GDSL_2"/>
    <property type="match status" value="1"/>
</dbReference>
<dbReference type="GO" id="GO:0016787">
    <property type="term" value="F:hydrolase activity"/>
    <property type="evidence" value="ECO:0007669"/>
    <property type="project" value="UniProtKB-KW"/>
</dbReference>
<dbReference type="InterPro" id="IPR053140">
    <property type="entry name" value="GDSL_Rv0518-like"/>
</dbReference>
<dbReference type="EMBL" id="JBEZUR010000006">
    <property type="protein sequence ID" value="MEU3553840.1"/>
    <property type="molecule type" value="Genomic_DNA"/>
</dbReference>
<evidence type="ECO:0000313" key="4">
    <source>
        <dbReference type="Proteomes" id="UP001550850"/>
    </source>
</evidence>
<gene>
    <name evidence="3" type="ORF">AB0E65_06380</name>
</gene>
<keyword evidence="4" id="KW-1185">Reference proteome</keyword>
<evidence type="ECO:0000313" key="3">
    <source>
        <dbReference type="EMBL" id="MEU3553840.1"/>
    </source>
</evidence>
<feature type="region of interest" description="Disordered" evidence="1">
    <location>
        <begin position="35"/>
        <end position="57"/>
    </location>
</feature>
<protein>
    <submittedName>
        <fullName evidence="3">SGNH/GDSL hydrolase family protein</fullName>
    </submittedName>
</protein>
<keyword evidence="3" id="KW-0378">Hydrolase</keyword>
<evidence type="ECO:0000256" key="1">
    <source>
        <dbReference type="SAM" id="MobiDB-lite"/>
    </source>
</evidence>
<dbReference type="CDD" id="cd01830">
    <property type="entry name" value="XynE_like"/>
    <property type="match status" value="1"/>
</dbReference>
<accession>A0ABV2YDM7</accession>
<dbReference type="PANTHER" id="PTHR43784">
    <property type="entry name" value="GDSL-LIKE LIPASE/ACYLHYDROLASE, PUTATIVE (AFU_ORTHOLOGUE AFUA_2G00820)-RELATED"/>
    <property type="match status" value="1"/>
</dbReference>
<dbReference type="RefSeq" id="WP_108955154.1">
    <property type="nucleotide sequence ID" value="NZ_BEVZ01000005.1"/>
</dbReference>
<feature type="domain" description="SGNH hydrolase-type esterase" evidence="2">
    <location>
        <begin position="233"/>
        <end position="420"/>
    </location>
</feature>
<dbReference type="Gene3D" id="3.40.50.1110">
    <property type="entry name" value="SGNH hydrolase"/>
    <property type="match status" value="1"/>
</dbReference>